<reference evidence="1" key="1">
    <citation type="submission" date="2022-11" db="EMBL/GenBank/DDBJ databases">
        <title>Temperate bacteriophages infecting mucin-degrading bacterium Ruminococcus gnavus from the human gut.</title>
        <authorList>
            <person name="Buttimer C."/>
        </authorList>
    </citation>
    <scope>NUCLEOTIDE SEQUENCE</scope>
    <source>
        <strain evidence="1">CCUG 49994</strain>
    </source>
</reference>
<name>A0A9Q4HW65_MEDGN</name>
<accession>A0A9Q4HW65</accession>
<dbReference type="AlphaFoldDB" id="A0A9Q4HW65"/>
<dbReference type="EMBL" id="JAPRAY010000003">
    <property type="protein sequence ID" value="MCZ0666557.1"/>
    <property type="molecule type" value="Genomic_DNA"/>
</dbReference>
<gene>
    <name evidence="1" type="ORF">OZZ17_03275</name>
</gene>
<dbReference type="Proteomes" id="UP001079535">
    <property type="component" value="Unassembled WGS sequence"/>
</dbReference>
<sequence length="76" mass="9079">MIMEELKQYRENSYYDIEDVAEQLIELSNLERSEELKQELKNGLDLLQAMAQKEYNKDCFRVLYNVLLVITGNEFL</sequence>
<organism evidence="1 2">
    <name type="scientific">Mediterraneibacter gnavus</name>
    <name type="common">Ruminococcus gnavus</name>
    <dbReference type="NCBI Taxonomy" id="33038"/>
    <lineage>
        <taxon>Bacteria</taxon>
        <taxon>Bacillati</taxon>
        <taxon>Bacillota</taxon>
        <taxon>Clostridia</taxon>
        <taxon>Lachnospirales</taxon>
        <taxon>Lachnospiraceae</taxon>
        <taxon>Mediterraneibacter</taxon>
    </lineage>
</organism>
<dbReference type="RefSeq" id="WP_064786662.1">
    <property type="nucleotide sequence ID" value="NZ_JADMTD010000003.1"/>
</dbReference>
<evidence type="ECO:0000313" key="1">
    <source>
        <dbReference type="EMBL" id="MCZ0666557.1"/>
    </source>
</evidence>
<comment type="caution">
    <text evidence="1">The sequence shown here is derived from an EMBL/GenBank/DDBJ whole genome shotgun (WGS) entry which is preliminary data.</text>
</comment>
<protein>
    <submittedName>
        <fullName evidence="1">Uncharacterized protein</fullName>
    </submittedName>
</protein>
<evidence type="ECO:0000313" key="2">
    <source>
        <dbReference type="Proteomes" id="UP001079535"/>
    </source>
</evidence>
<proteinExistence type="predicted"/>